<evidence type="ECO:0000313" key="2">
    <source>
        <dbReference type="Proteomes" id="UP000544090"/>
    </source>
</evidence>
<dbReference type="AlphaFoldDB" id="A0A7X6HEE9"/>
<dbReference type="RefSeq" id="WP_168485502.1">
    <property type="nucleotide sequence ID" value="NZ_JAAZSQ010000004.1"/>
</dbReference>
<dbReference type="Proteomes" id="UP000544090">
    <property type="component" value="Unassembled WGS sequence"/>
</dbReference>
<reference evidence="1 2" key="1">
    <citation type="submission" date="2020-04" db="EMBL/GenBank/DDBJ databases">
        <title>Arthrobacter sp. nov.</title>
        <authorList>
            <person name="Liu S."/>
        </authorList>
    </citation>
    <scope>NUCLEOTIDE SEQUENCE [LARGE SCALE GENOMIC DNA]</scope>
    <source>
        <strain evidence="1 2">E918</strain>
    </source>
</reference>
<comment type="caution">
    <text evidence="1">The sequence shown here is derived from an EMBL/GenBank/DDBJ whole genome shotgun (WGS) entry which is preliminary data.</text>
</comment>
<name>A0A7X6HEE9_9MICC</name>
<protein>
    <submittedName>
        <fullName evidence="1">Uncharacterized protein</fullName>
    </submittedName>
</protein>
<dbReference type="EMBL" id="JAAZSQ010000004">
    <property type="protein sequence ID" value="NKX54152.1"/>
    <property type="molecule type" value="Genomic_DNA"/>
</dbReference>
<proteinExistence type="predicted"/>
<organism evidence="1 2">
    <name type="scientific">Arthrobacter mobilis</name>
    <dbReference type="NCBI Taxonomy" id="2724944"/>
    <lineage>
        <taxon>Bacteria</taxon>
        <taxon>Bacillati</taxon>
        <taxon>Actinomycetota</taxon>
        <taxon>Actinomycetes</taxon>
        <taxon>Micrococcales</taxon>
        <taxon>Micrococcaceae</taxon>
        <taxon>Arthrobacter</taxon>
    </lineage>
</organism>
<evidence type="ECO:0000313" key="1">
    <source>
        <dbReference type="EMBL" id="NKX54152.1"/>
    </source>
</evidence>
<keyword evidence="2" id="KW-1185">Reference proteome</keyword>
<sequence length="112" mass="12120">MAKEFELREATMAARRVGGQLEFIAPTPVLEAMSTLTLQLYGYLPHAIHPDDFRGFIAVGEEGSATGAPVIVRFLHTDGSYGRYEVSASNGHFSSRSERYVIVSLSPMVGAG</sequence>
<gene>
    <name evidence="1" type="ORF">HGG74_06255</name>
</gene>
<accession>A0A7X6HEE9</accession>